<organism evidence="4">
    <name type="scientific">Candidatus Atribacter allofermentans</name>
    <dbReference type="NCBI Taxonomy" id="1852833"/>
    <lineage>
        <taxon>Bacteria</taxon>
        <taxon>Pseudomonadati</taxon>
        <taxon>Atribacterota</taxon>
        <taxon>Atribacteria</taxon>
        <taxon>Atribacterales</taxon>
        <taxon>Atribacteraceae</taxon>
        <taxon>Atribacter</taxon>
    </lineage>
</organism>
<dbReference type="Gene3D" id="3.30.70.270">
    <property type="match status" value="1"/>
</dbReference>
<dbReference type="PANTHER" id="PTHR43155">
    <property type="entry name" value="CYCLIC DI-GMP PHOSPHODIESTERASE PA4108-RELATED"/>
    <property type="match status" value="1"/>
</dbReference>
<dbReference type="PROSITE" id="PS50887">
    <property type="entry name" value="GGDEF"/>
    <property type="match status" value="1"/>
</dbReference>
<dbReference type="Pfam" id="PF13426">
    <property type="entry name" value="PAS_9"/>
    <property type="match status" value="1"/>
</dbReference>
<dbReference type="Pfam" id="PF13487">
    <property type="entry name" value="HD_5"/>
    <property type="match status" value="1"/>
</dbReference>
<dbReference type="Pfam" id="PF00990">
    <property type="entry name" value="GGDEF"/>
    <property type="match status" value="1"/>
</dbReference>
<dbReference type="SUPFAM" id="SSF55073">
    <property type="entry name" value="Nucleotide cyclase"/>
    <property type="match status" value="1"/>
</dbReference>
<evidence type="ECO:0000256" key="1">
    <source>
        <dbReference type="SAM" id="Phobius"/>
    </source>
</evidence>
<dbReference type="AlphaFoldDB" id="A0A1V5T1Y7"/>
<dbReference type="InterPro" id="IPR000160">
    <property type="entry name" value="GGDEF_dom"/>
</dbReference>
<dbReference type="InterPro" id="IPR000014">
    <property type="entry name" value="PAS"/>
</dbReference>
<gene>
    <name evidence="4" type="primary">rpfG_3</name>
    <name evidence="4" type="ORF">BWY41_00551</name>
</gene>
<dbReference type="PROSITE" id="PS51832">
    <property type="entry name" value="HD_GYP"/>
    <property type="match status" value="1"/>
</dbReference>
<feature type="transmembrane region" description="Helical" evidence="1">
    <location>
        <begin position="207"/>
        <end position="225"/>
    </location>
</feature>
<dbReference type="InterPro" id="IPR035965">
    <property type="entry name" value="PAS-like_dom_sf"/>
</dbReference>
<proteinExistence type="predicted"/>
<dbReference type="CDD" id="cd00077">
    <property type="entry name" value="HDc"/>
    <property type="match status" value="1"/>
</dbReference>
<dbReference type="Gene3D" id="3.30.450.20">
    <property type="entry name" value="PAS domain"/>
    <property type="match status" value="2"/>
</dbReference>
<dbReference type="Gene3D" id="1.10.3210.10">
    <property type="entry name" value="Hypothetical protein af1432"/>
    <property type="match status" value="1"/>
</dbReference>
<keyword evidence="1" id="KW-0812">Transmembrane</keyword>
<comment type="caution">
    <text evidence="4">The sequence shown here is derived from an EMBL/GenBank/DDBJ whole genome shotgun (WGS) entry which is preliminary data.</text>
</comment>
<feature type="domain" description="HD-GYP" evidence="3">
    <location>
        <begin position="614"/>
        <end position="807"/>
    </location>
</feature>
<dbReference type="SMART" id="SM00091">
    <property type="entry name" value="PAS"/>
    <property type="match status" value="2"/>
</dbReference>
<reference evidence="4" key="1">
    <citation type="submission" date="2017-02" db="EMBL/GenBank/DDBJ databases">
        <title>Delving into the versatile metabolic prowess of the omnipresent phylum Bacteroidetes.</title>
        <authorList>
            <person name="Nobu M.K."/>
            <person name="Mei R."/>
            <person name="Narihiro T."/>
            <person name="Kuroda K."/>
            <person name="Liu W.-T."/>
        </authorList>
    </citation>
    <scope>NUCLEOTIDE SEQUENCE</scope>
    <source>
        <strain evidence="4">ADurb.Bin276</strain>
    </source>
</reference>
<dbReference type="InterPro" id="IPR037522">
    <property type="entry name" value="HD_GYP_dom"/>
</dbReference>
<evidence type="ECO:0000259" key="3">
    <source>
        <dbReference type="PROSITE" id="PS51832"/>
    </source>
</evidence>
<dbReference type="NCBIfam" id="TIGR00254">
    <property type="entry name" value="GGDEF"/>
    <property type="match status" value="1"/>
</dbReference>
<dbReference type="Pfam" id="PF16927">
    <property type="entry name" value="HisKA_7TM"/>
    <property type="match status" value="1"/>
</dbReference>
<dbReference type="SUPFAM" id="SSF109604">
    <property type="entry name" value="HD-domain/PDEase-like"/>
    <property type="match status" value="1"/>
</dbReference>
<dbReference type="InterPro" id="IPR013656">
    <property type="entry name" value="PAS_4"/>
</dbReference>
<dbReference type="PANTHER" id="PTHR43155:SF2">
    <property type="entry name" value="CYCLIC DI-GMP PHOSPHODIESTERASE PA4108"/>
    <property type="match status" value="1"/>
</dbReference>
<dbReference type="CDD" id="cd00130">
    <property type="entry name" value="PAS"/>
    <property type="match status" value="1"/>
</dbReference>
<sequence length="807" mass="92635">MNYFPIILQTTGIIVFTFGLIIWNRKSLLSRNLALLAFALALWSITDSFLYVSPSLKYKIYWAAIGYPGSQFSPVLLFFFFFNFTGLEKLLTRKRMILLCILPVISVAMAATNSWHHWLWASLKETEGWFGSGTLFVHGPWFWVEVIYSYTLIGVGVFLYLRFLIKSSKEFSLKARQILTLSIFPFFGHLLYIFYPEAFSGCDLTPLIFGAVVLIFIWFSFRYQYIDLVPIARSTLIDNLEVGFLFLDIFNRIVDINPKAKNFLNLTNSIIGKSAENSIPIWSKLEQISNDPIIVDLGGNKNHIYLSVYSSPVIGKNGSYIGKVMVFNEITEQLKIKEAWLKTEQEKSLILQAMSDTVAYYNSPNLTISWANPAAAISVNRKLDEISGLHCYEIWHQRSEPCEECPVLKTFTTGQKQTIEKETPDGLTFELHSYPVFGNQNKIIGVVEIGYDVTIRKNFEKRMRYFSFHDALTGLYNRAYFEEELKRLFGSREIQIGILLADVNGLKLVNDAFGHQAGDLLLKRVADILRLTCRKEDLIARWGGDEFIVLLANINIENLKELEKRIQEACLKDNNEPVPLSISVGYAIKEKRGTIEELLKITEERMYRKKLDEGPFNRQRILDYLEDILEKISRENGKQIENMNILSNAFAQELGLSEHEKKQLNLLIRFHDLGKITISQDIINKTTELTPEEWESIKKHSEIGYRIANSSPELAPIAEAILAHHERWNGQGYPQNLEGEKIPLLARILAIIEAYDVMLRGSPYKTPLTEKQACQEIQDQAGYQFDPRLVENFLKLIQQAKLKKVAE</sequence>
<accession>A0A1V5T1Y7</accession>
<keyword evidence="4" id="KW-0378">Hydrolase</keyword>
<keyword evidence="1" id="KW-1133">Transmembrane helix</keyword>
<dbReference type="InterPro" id="IPR043128">
    <property type="entry name" value="Rev_trsase/Diguanyl_cyclase"/>
</dbReference>
<feature type="transmembrane region" description="Helical" evidence="1">
    <location>
        <begin position="60"/>
        <end position="84"/>
    </location>
</feature>
<evidence type="ECO:0000259" key="2">
    <source>
        <dbReference type="PROSITE" id="PS50887"/>
    </source>
</evidence>
<feature type="transmembrane region" description="Helical" evidence="1">
    <location>
        <begin position="6"/>
        <end position="23"/>
    </location>
</feature>
<dbReference type="InterPro" id="IPR031621">
    <property type="entry name" value="HisKA_7TM"/>
</dbReference>
<dbReference type="Proteomes" id="UP000485569">
    <property type="component" value="Unassembled WGS sequence"/>
</dbReference>
<feature type="transmembrane region" description="Helical" evidence="1">
    <location>
        <begin position="177"/>
        <end position="195"/>
    </location>
</feature>
<evidence type="ECO:0000313" key="4">
    <source>
        <dbReference type="EMBL" id="OQA60780.1"/>
    </source>
</evidence>
<name>A0A1V5T1Y7_9BACT</name>
<feature type="transmembrane region" description="Helical" evidence="1">
    <location>
        <begin position="96"/>
        <end position="121"/>
    </location>
</feature>
<dbReference type="InterPro" id="IPR003607">
    <property type="entry name" value="HD/PDEase_dom"/>
</dbReference>
<dbReference type="GO" id="GO:0071111">
    <property type="term" value="F:cyclic-guanylate-specific phosphodiesterase activity"/>
    <property type="evidence" value="ECO:0007669"/>
    <property type="project" value="UniProtKB-EC"/>
</dbReference>
<dbReference type="CDD" id="cd01949">
    <property type="entry name" value="GGDEF"/>
    <property type="match status" value="1"/>
</dbReference>
<protein>
    <submittedName>
        <fullName evidence="4">Cyclic di-GMP phosphodiesterase response regulator RpfG</fullName>
        <ecNumber evidence="4">3.1.4.52</ecNumber>
    </submittedName>
</protein>
<dbReference type="EC" id="3.1.4.52" evidence="4"/>
<dbReference type="Pfam" id="PF08448">
    <property type="entry name" value="PAS_4"/>
    <property type="match status" value="1"/>
</dbReference>
<keyword evidence="1" id="KW-0472">Membrane</keyword>
<feature type="domain" description="GGDEF" evidence="2">
    <location>
        <begin position="494"/>
        <end position="626"/>
    </location>
</feature>
<feature type="transmembrane region" description="Helical" evidence="1">
    <location>
        <begin position="141"/>
        <end position="165"/>
    </location>
</feature>
<dbReference type="InterPro" id="IPR029787">
    <property type="entry name" value="Nucleotide_cyclase"/>
</dbReference>
<dbReference type="SMART" id="SM00267">
    <property type="entry name" value="GGDEF"/>
    <property type="match status" value="1"/>
</dbReference>
<feature type="transmembrane region" description="Helical" evidence="1">
    <location>
        <begin position="35"/>
        <end position="54"/>
    </location>
</feature>
<dbReference type="EMBL" id="MWBQ01000033">
    <property type="protein sequence ID" value="OQA60780.1"/>
    <property type="molecule type" value="Genomic_DNA"/>
</dbReference>
<dbReference type="SUPFAM" id="SSF55785">
    <property type="entry name" value="PYP-like sensor domain (PAS domain)"/>
    <property type="match status" value="1"/>
</dbReference>